<dbReference type="Gene3D" id="3.90.550.10">
    <property type="entry name" value="Spore Coat Polysaccharide Biosynthesis Protein SpsA, Chain A"/>
    <property type="match status" value="1"/>
</dbReference>
<dbReference type="STRING" id="1385513.N780_17790"/>
<sequence length="237" mass="27804">MISVIVCTKRPEFIENIIRNYKRQSVPYKELILLLHSKEFNLSKVQKTMKDLQIQAQCFQLDKNQSLGECLNYGNRIATYDLVAKLDDDDYYEDHFLKEAVQTITSKQCAVVGKGSFQIYLQAFGELRLYHPHHQNRWVTKNVEESFSSKHFLCGATMVWNRCLVGTNPFPDVNQGEDSGLQRRCFERGLPMYSTSEQHYIHIRYNDPAHHTSDMKDTLLRSRSTFIRKINHIHELK</sequence>
<organism evidence="2 3">
    <name type="scientific">Pontibacillus chungwhensis BH030062</name>
    <dbReference type="NCBI Taxonomy" id="1385513"/>
    <lineage>
        <taxon>Bacteria</taxon>
        <taxon>Bacillati</taxon>
        <taxon>Bacillota</taxon>
        <taxon>Bacilli</taxon>
        <taxon>Bacillales</taxon>
        <taxon>Bacillaceae</taxon>
        <taxon>Pontibacillus</taxon>
    </lineage>
</organism>
<proteinExistence type="predicted"/>
<dbReference type="CDD" id="cd00761">
    <property type="entry name" value="Glyco_tranf_GTA_type"/>
    <property type="match status" value="1"/>
</dbReference>
<dbReference type="InterPro" id="IPR001173">
    <property type="entry name" value="Glyco_trans_2-like"/>
</dbReference>
<reference evidence="2 3" key="1">
    <citation type="submission" date="2013-08" db="EMBL/GenBank/DDBJ databases">
        <title>Genome of Pontibacillus chungwhensis.</title>
        <authorList>
            <person name="Wang Q."/>
            <person name="Wang G."/>
        </authorList>
    </citation>
    <scope>NUCLEOTIDE SEQUENCE [LARGE SCALE GENOMIC DNA]</scope>
    <source>
        <strain evidence="2 3">BH030062</strain>
    </source>
</reference>
<dbReference type="SUPFAM" id="SSF53448">
    <property type="entry name" value="Nucleotide-diphospho-sugar transferases"/>
    <property type="match status" value="1"/>
</dbReference>
<dbReference type="InterPro" id="IPR029044">
    <property type="entry name" value="Nucleotide-diphossugar_trans"/>
</dbReference>
<evidence type="ECO:0000259" key="1">
    <source>
        <dbReference type="Pfam" id="PF00535"/>
    </source>
</evidence>
<dbReference type="Pfam" id="PF00535">
    <property type="entry name" value="Glycos_transf_2"/>
    <property type="match status" value="1"/>
</dbReference>
<dbReference type="AlphaFoldDB" id="A0A0A2UX86"/>
<dbReference type="OrthoDB" id="6713581at2"/>
<dbReference type="eggNOG" id="COG0463">
    <property type="taxonomic scope" value="Bacteria"/>
</dbReference>
<dbReference type="RefSeq" id="WP_036784213.1">
    <property type="nucleotide sequence ID" value="NZ_AVBG01000008.1"/>
</dbReference>
<accession>A0A0A2UX86</accession>
<dbReference type="Proteomes" id="UP000030153">
    <property type="component" value="Unassembled WGS sequence"/>
</dbReference>
<comment type="caution">
    <text evidence="2">The sequence shown here is derived from an EMBL/GenBank/DDBJ whole genome shotgun (WGS) entry which is preliminary data.</text>
</comment>
<feature type="domain" description="Glycosyltransferase 2-like" evidence="1">
    <location>
        <begin position="4"/>
        <end position="156"/>
    </location>
</feature>
<protein>
    <recommendedName>
        <fullName evidence="1">Glycosyltransferase 2-like domain-containing protein</fullName>
    </recommendedName>
</protein>
<dbReference type="EMBL" id="AVBG01000008">
    <property type="protein sequence ID" value="KGP91151.1"/>
    <property type="molecule type" value="Genomic_DNA"/>
</dbReference>
<keyword evidence="3" id="KW-1185">Reference proteome</keyword>
<evidence type="ECO:0000313" key="3">
    <source>
        <dbReference type="Proteomes" id="UP000030153"/>
    </source>
</evidence>
<evidence type="ECO:0000313" key="2">
    <source>
        <dbReference type="EMBL" id="KGP91151.1"/>
    </source>
</evidence>
<gene>
    <name evidence="2" type="ORF">N780_17790</name>
</gene>
<name>A0A0A2UX86_9BACI</name>